<gene>
    <name evidence="1" type="ORF">IHE45_05G166300</name>
</gene>
<reference evidence="2" key="1">
    <citation type="journal article" date="2022" name="Nat. Commun.">
        <title>Chromosome evolution and the genetic basis of agronomically important traits in greater yam.</title>
        <authorList>
            <person name="Bredeson J.V."/>
            <person name="Lyons J.B."/>
            <person name="Oniyinde I.O."/>
            <person name="Okereke N.R."/>
            <person name="Kolade O."/>
            <person name="Nnabue I."/>
            <person name="Nwadili C.O."/>
            <person name="Hribova E."/>
            <person name="Parker M."/>
            <person name="Nwogha J."/>
            <person name="Shu S."/>
            <person name="Carlson J."/>
            <person name="Kariba R."/>
            <person name="Muthemba S."/>
            <person name="Knop K."/>
            <person name="Barton G.J."/>
            <person name="Sherwood A.V."/>
            <person name="Lopez-Montes A."/>
            <person name="Asiedu R."/>
            <person name="Jamnadass R."/>
            <person name="Muchugi A."/>
            <person name="Goodstein D."/>
            <person name="Egesi C.N."/>
            <person name="Featherston J."/>
            <person name="Asfaw A."/>
            <person name="Simpson G.G."/>
            <person name="Dolezel J."/>
            <person name="Hendre P.S."/>
            <person name="Van Deynze A."/>
            <person name="Kumar P.L."/>
            <person name="Obidiegwu J.E."/>
            <person name="Bhattacharjee R."/>
            <person name="Rokhsar D.S."/>
        </authorList>
    </citation>
    <scope>NUCLEOTIDE SEQUENCE [LARGE SCALE GENOMIC DNA]</scope>
    <source>
        <strain evidence="2">cv. TDa95/00328</strain>
    </source>
</reference>
<evidence type="ECO:0000313" key="2">
    <source>
        <dbReference type="Proteomes" id="UP000827976"/>
    </source>
</evidence>
<evidence type="ECO:0000313" key="1">
    <source>
        <dbReference type="EMBL" id="KAH7683183.1"/>
    </source>
</evidence>
<sequence>MENKFWKPQCVVSKSIASNLLFLFVTLLSSFTIVSSYDSLDPYGNITITWDIMNWTPDGYVAVVNISNEQQFRPVSEPGWQLGWTWEGQEVIWIMFGAQSITQGDCSRFRGNIPHSCERRPTIVDLLPGTPYNDQVAGCCRNGVLAPMGFGDPYLSSAGFQLTVGAAGTTNRTVRVPKNFTFEVEGGGYTCGPAKIVRPTRFVTPDGRRVTQALMTWKVVCTYSAFLVKKPLCCVSLSSADHHLSSSCKDCACGCRNASMACTGKGGAERLAYLPSSAVKCTNHNCPVNINWHLTSKSKDNWGARVSITNYSLRRTISDWATLLHLPQSNHFMKIVHANHKPFLIQNSEWDMFWGIKKYNRVIKRAGMKGSVVDWEVLYSYKNGSIHNGTVEPPFIPLAIYFNGYPCSMPATRTLLKA</sequence>
<comment type="caution">
    <text evidence="1">The sequence shown here is derived from an EMBL/GenBank/DDBJ whole genome shotgun (WGS) entry which is preliminary data.</text>
</comment>
<keyword evidence="2" id="KW-1185">Reference proteome</keyword>
<dbReference type="Proteomes" id="UP000827976">
    <property type="component" value="Chromosome 5"/>
</dbReference>
<dbReference type="EMBL" id="CM037015">
    <property type="protein sequence ID" value="KAH7683183.1"/>
    <property type="molecule type" value="Genomic_DNA"/>
</dbReference>
<accession>A0ACB7W6W0</accession>
<protein>
    <submittedName>
        <fullName evidence="1">COBRA plant protein</fullName>
    </submittedName>
</protein>
<proteinExistence type="predicted"/>
<organism evidence="1 2">
    <name type="scientific">Dioscorea alata</name>
    <name type="common">Purple yam</name>
    <dbReference type="NCBI Taxonomy" id="55571"/>
    <lineage>
        <taxon>Eukaryota</taxon>
        <taxon>Viridiplantae</taxon>
        <taxon>Streptophyta</taxon>
        <taxon>Embryophyta</taxon>
        <taxon>Tracheophyta</taxon>
        <taxon>Spermatophyta</taxon>
        <taxon>Magnoliopsida</taxon>
        <taxon>Liliopsida</taxon>
        <taxon>Dioscoreales</taxon>
        <taxon>Dioscoreaceae</taxon>
        <taxon>Dioscorea</taxon>
    </lineage>
</organism>
<name>A0ACB7W6W0_DIOAL</name>